<reference evidence="3" key="2">
    <citation type="submission" date="2021-08" db="EMBL/GenBank/DDBJ databases">
        <authorList>
            <person name="Gostincar C."/>
            <person name="Sun X."/>
            <person name="Song Z."/>
            <person name="Gunde-Cimerman N."/>
        </authorList>
    </citation>
    <scope>NUCLEOTIDE SEQUENCE</scope>
    <source>
        <strain evidence="3">EXF-9911</strain>
    </source>
</reference>
<dbReference type="Proteomes" id="UP000779574">
    <property type="component" value="Unassembled WGS sequence"/>
</dbReference>
<feature type="transmembrane region" description="Helical" evidence="1">
    <location>
        <begin position="759"/>
        <end position="776"/>
    </location>
</feature>
<feature type="transmembrane region" description="Helical" evidence="1">
    <location>
        <begin position="733"/>
        <end position="753"/>
    </location>
</feature>
<dbReference type="InterPro" id="IPR011333">
    <property type="entry name" value="SKP1/BTB/POZ_sf"/>
</dbReference>
<dbReference type="SUPFAM" id="SSF54695">
    <property type="entry name" value="POZ domain"/>
    <property type="match status" value="2"/>
</dbReference>
<comment type="caution">
    <text evidence="3">The sequence shown here is derived from an EMBL/GenBank/DDBJ whole genome shotgun (WGS) entry which is preliminary data.</text>
</comment>
<accession>A0A9P8DZP8</accession>
<dbReference type="SUPFAM" id="SSF48317">
    <property type="entry name" value="Acid phosphatase/Vanadium-dependent haloperoxidase"/>
    <property type="match status" value="1"/>
</dbReference>
<sequence>MSLSNQAIYSCPRIGLSLHSTLSTSKVGFFPVASNPVIDLGEDDEPDMVRAMIKFMYGGRYIDYSRLPSESVVEAMVEMFILADKYDVERLRVSVCNHFTRAMDVAFSDVGKNITHQHRFITSIVPRICGPSALQLADQTLRQSILDLCKVHWSTLLLDPDFCTLYGTGQLFDGDHALEFGRHLQLLLDNSDKKVRLEFWCPVPESCIEESFEAFYDLRITYGSGQTFFTHKILVSIHSVYLNDMLGQSLDCHCIALDREDDPNLITTMLHEIHDPDYLVKPHDWAAYNADMCALTQKYGLEDSNFRHRFVFLDTMNKEKRKSSYPLAVALVCGPDSSEYADTKLPEQVSSGVSTMKSDAGLAAQFFDNEKYSDVIIKFGERQVRAHKVILAQQSGYFAAAFFGLFQVASNPVVDLGDEDDPALLTNVIKYLYWHGPIHDYDKDPDRLSMDQLVDVYLLADKYDIQGLRRRMAAEYYRMASNDLRKLRQNSSYRSIFVEHIARICGPSCFQLADDTLQVLVRHLYQLNISLLFKNEIFLQHYIKGELFDKEHAAAFGIQLGKSLLRFQNKTHEEADRLSKSWESNLIGNLAMQRNTKNFFNDQRFSDVRITYGIGQILMAHKVVLASHSHEFQTMLACSPEWLSTTFCTSKLHTTVLCLQFSRNDPGRLEERYPYAVHERVPAGICYIIVVICPAIIICFWTLVIDGLFAHSQPTDAEGTGRRLGRYRLVDRLWELNCGILGLALSEGTAFVITGTLKNTVGSFAGLFYLSLYLAAKLHIWDSRGEVWKIFVVIIPSLGATLIAASRIMDARHHPFDVIVGSLLGIACAWLSYRQYFPPVTETWRKGRAYPIRTWGQETAPPPAAMSTAYEPLGQPSDAGDACSTVPVWGIGWLGV</sequence>
<keyword evidence="1" id="KW-0812">Transmembrane</keyword>
<feature type="transmembrane region" description="Helical" evidence="1">
    <location>
        <begin position="687"/>
        <end position="712"/>
    </location>
</feature>
<feature type="transmembrane region" description="Helical" evidence="1">
    <location>
        <begin position="788"/>
        <end position="809"/>
    </location>
</feature>
<dbReference type="SMART" id="SM00225">
    <property type="entry name" value="BTB"/>
    <property type="match status" value="1"/>
</dbReference>
<dbReference type="Gene3D" id="1.20.144.10">
    <property type="entry name" value="Phosphatidic acid phosphatase type 2/haloperoxidase"/>
    <property type="match status" value="1"/>
</dbReference>
<name>A0A9P8DZP8_AURME</name>
<proteinExistence type="predicted"/>
<evidence type="ECO:0000313" key="3">
    <source>
        <dbReference type="EMBL" id="KAG9667691.1"/>
    </source>
</evidence>
<feature type="domain" description="BTB" evidence="2">
    <location>
        <begin position="216"/>
        <end position="282"/>
    </location>
</feature>
<feature type="non-terminal residue" evidence="3">
    <location>
        <position position="1"/>
    </location>
</feature>
<evidence type="ECO:0000259" key="2">
    <source>
        <dbReference type="PROSITE" id="PS50097"/>
    </source>
</evidence>
<dbReference type="Gene3D" id="3.30.710.10">
    <property type="entry name" value="Potassium Channel Kv1.1, Chain A"/>
    <property type="match status" value="3"/>
</dbReference>
<dbReference type="OrthoDB" id="6359816at2759"/>
<protein>
    <recommendedName>
        <fullName evidence="2">BTB domain-containing protein</fullName>
    </recommendedName>
</protein>
<keyword evidence="1" id="KW-1133">Transmembrane helix</keyword>
<dbReference type="InterPro" id="IPR036938">
    <property type="entry name" value="PAP2/HPO_sf"/>
</dbReference>
<dbReference type="Pfam" id="PF00651">
    <property type="entry name" value="BTB"/>
    <property type="match status" value="2"/>
</dbReference>
<dbReference type="AlphaFoldDB" id="A0A9P8DZP8"/>
<dbReference type="InterPro" id="IPR000210">
    <property type="entry name" value="BTB/POZ_dom"/>
</dbReference>
<keyword evidence="1" id="KW-0472">Membrane</keyword>
<dbReference type="InterPro" id="IPR000326">
    <property type="entry name" value="PAP2/HPO"/>
</dbReference>
<dbReference type="Pfam" id="PF01569">
    <property type="entry name" value="PAP2"/>
    <property type="match status" value="1"/>
</dbReference>
<reference evidence="3" key="1">
    <citation type="journal article" date="2021" name="J Fungi (Basel)">
        <title>Virulence traits and population genomics of the black yeast Aureobasidium melanogenum.</title>
        <authorList>
            <person name="Cernosa A."/>
            <person name="Sun X."/>
            <person name="Gostincar C."/>
            <person name="Fang C."/>
            <person name="Gunde-Cimerman N."/>
            <person name="Song Z."/>
        </authorList>
    </citation>
    <scope>NUCLEOTIDE SEQUENCE</scope>
    <source>
        <strain evidence="3">EXF-9911</strain>
    </source>
</reference>
<dbReference type="CDD" id="cd03390">
    <property type="entry name" value="PAP2_containing_1_like"/>
    <property type="match status" value="1"/>
</dbReference>
<evidence type="ECO:0000313" key="4">
    <source>
        <dbReference type="Proteomes" id="UP000779574"/>
    </source>
</evidence>
<gene>
    <name evidence="3" type="ORF">KCU76_g17660</name>
</gene>
<dbReference type="PROSITE" id="PS50097">
    <property type="entry name" value="BTB"/>
    <property type="match status" value="3"/>
</dbReference>
<dbReference type="CDD" id="cd18186">
    <property type="entry name" value="BTB_POZ_ZBTB_KLHL-like"/>
    <property type="match status" value="1"/>
</dbReference>
<feature type="domain" description="BTB" evidence="2">
    <location>
        <begin position="606"/>
        <end position="636"/>
    </location>
</feature>
<feature type="domain" description="BTB" evidence="2">
    <location>
        <begin position="373"/>
        <end position="433"/>
    </location>
</feature>
<organism evidence="3 4">
    <name type="scientific">Aureobasidium melanogenum</name>
    <name type="common">Aureobasidium pullulans var. melanogenum</name>
    <dbReference type="NCBI Taxonomy" id="46634"/>
    <lineage>
        <taxon>Eukaryota</taxon>
        <taxon>Fungi</taxon>
        <taxon>Dikarya</taxon>
        <taxon>Ascomycota</taxon>
        <taxon>Pezizomycotina</taxon>
        <taxon>Dothideomycetes</taxon>
        <taxon>Dothideomycetidae</taxon>
        <taxon>Dothideales</taxon>
        <taxon>Saccotheciaceae</taxon>
        <taxon>Aureobasidium</taxon>
    </lineage>
</organism>
<dbReference type="EMBL" id="JAHFXF010001423">
    <property type="protein sequence ID" value="KAG9667691.1"/>
    <property type="molecule type" value="Genomic_DNA"/>
</dbReference>
<feature type="transmembrane region" description="Helical" evidence="1">
    <location>
        <begin position="815"/>
        <end position="833"/>
    </location>
</feature>
<evidence type="ECO:0000256" key="1">
    <source>
        <dbReference type="SAM" id="Phobius"/>
    </source>
</evidence>
<dbReference type="PANTHER" id="PTHR24413">
    <property type="entry name" value="SPECKLE-TYPE POZ PROTEIN"/>
    <property type="match status" value="1"/>
</dbReference>